<sequence length="886" mass="97790">MKKFYAFFLVMFSGLLIIANPVDVKLARKVAINYLSAKKGAAIDTFDIQLLSTYKHANNDALHIFTYGKKGFIIVSADDEAKPIIGWSLENPMPKKIDNPVVLGRLEWYAKQINYAAKNKIGGKATKQEWQDILEGRISKGVKAGGPLLTTIWNQEPYYNKFCPTGTPTGCVATAMSQIMRYHQWPTNGKNWHKYVHPTYGTQYANFESTTYDWNNMPVELTFQSSQTEIDAVATLCYHAGVSVNMNYATDGSGAFSPDVLYALTNYFNYDPTTIQIYEFDPNSETEWINMVKAEIDAGRPIYYAGSSDASGGHAWVCDGYNDNNELHINWGWGGYANGYYAASAMKPTGSGYDFSESNEMIIGIQPNALEYKHLWVRQASGFPTSSRGIQFISAVSNRVAWAVAYDGSGTGSQVREFTKTTDAGATWIPGLINPDGATGMAAAMICAISDSIAWVPLYSSNGGGMIAKTEDGGKSWTQVTTSNQFDASKGGFPNVVHFWDKNNGFAMGDPTDTYFEIYTTTDEGANWTRVDKSNIPTPLEGEYGVIGYYTTINDTVWFSTNKGRIYRSVDKGYNWQAFQTPFTSTSFELAFKNGFEGFIYAKENELDKFYKTTDGGENWTEVNPTGAVYTADFCWIPGTDTLISTGINYQEPNKMGVSYSIDGGNTFIDFAPFYKNFQFGNIGASPEGAVWAGSFNSSSTYGGMWHKGGTVVSADFTINKTSGFTNDSSIVFTDNSYGNPDYWEWNFGEGAEPSTKVGQGPFTVKYTTKGYKTVALTIKKGDDIHVIVKENVLFINWPTGIDTEYSNSKYSVYPNPTNSSVIVNINGFTKGKIDIYNITGALVWSSGAITNDGRIDVSNLNPGVYLIRIQDEKGKIATKKLTISR</sequence>
<name>A0A7D4BEN8_9BACT</name>
<evidence type="ECO:0000256" key="3">
    <source>
        <dbReference type="ARBA" id="ARBA00022729"/>
    </source>
</evidence>
<evidence type="ECO:0000256" key="1">
    <source>
        <dbReference type="ARBA" id="ARBA00009693"/>
    </source>
</evidence>
<dbReference type="Gene3D" id="2.130.10.10">
    <property type="entry name" value="YVTN repeat-like/Quinoprotein amine dehydrogenase"/>
    <property type="match status" value="1"/>
</dbReference>
<evidence type="ECO:0000256" key="7">
    <source>
        <dbReference type="PIRSR" id="PIRSR600200-1"/>
    </source>
</evidence>
<dbReference type="KEGG" id="ttz:FHG85_07430"/>
<feature type="active site" description="Nucleophile" evidence="7">
    <location>
        <position position="171"/>
    </location>
</feature>
<accession>A0A7D4BEN8</accession>
<keyword evidence="5" id="KW-0378">Hydrolase</keyword>
<dbReference type="CDD" id="cd15482">
    <property type="entry name" value="Sialidase_non-viral"/>
    <property type="match status" value="2"/>
</dbReference>
<keyword evidence="6" id="KW-0788">Thiol protease</keyword>
<dbReference type="Pfam" id="PF13734">
    <property type="entry name" value="Inhibitor_I69"/>
    <property type="match status" value="1"/>
</dbReference>
<protein>
    <submittedName>
        <fullName evidence="9">T9SS type A sorting domain-containing protein</fullName>
    </submittedName>
</protein>
<dbReference type="GO" id="GO:0006508">
    <property type="term" value="P:proteolysis"/>
    <property type="evidence" value="ECO:0007669"/>
    <property type="project" value="UniProtKB-KW"/>
</dbReference>
<dbReference type="Gene3D" id="3.90.70.50">
    <property type="entry name" value="Peptidase C10, streptopain"/>
    <property type="match status" value="1"/>
</dbReference>
<dbReference type="InterPro" id="IPR000200">
    <property type="entry name" value="Peptidase_C10"/>
</dbReference>
<dbReference type="EMBL" id="CP041345">
    <property type="protein sequence ID" value="QKG80098.1"/>
    <property type="molecule type" value="Genomic_DNA"/>
</dbReference>
<dbReference type="PROSITE" id="PS50093">
    <property type="entry name" value="PKD"/>
    <property type="match status" value="1"/>
</dbReference>
<dbReference type="InterPro" id="IPR013783">
    <property type="entry name" value="Ig-like_fold"/>
</dbReference>
<dbReference type="Gene3D" id="2.60.40.10">
    <property type="entry name" value="Immunoglobulins"/>
    <property type="match status" value="1"/>
</dbReference>
<dbReference type="InterPro" id="IPR038765">
    <property type="entry name" value="Papain-like_cys_pep_sf"/>
</dbReference>
<evidence type="ECO:0000313" key="10">
    <source>
        <dbReference type="Proteomes" id="UP000500961"/>
    </source>
</evidence>
<dbReference type="InterPro" id="IPR026444">
    <property type="entry name" value="Secre_tail"/>
</dbReference>
<keyword evidence="10" id="KW-1185">Reference proteome</keyword>
<organism evidence="9 10">
    <name type="scientific">Tenuifilum thalassicum</name>
    <dbReference type="NCBI Taxonomy" id="2590900"/>
    <lineage>
        <taxon>Bacteria</taxon>
        <taxon>Pseudomonadati</taxon>
        <taxon>Bacteroidota</taxon>
        <taxon>Bacteroidia</taxon>
        <taxon>Bacteroidales</taxon>
        <taxon>Tenuifilaceae</taxon>
        <taxon>Tenuifilum</taxon>
    </lineage>
</organism>
<evidence type="ECO:0000259" key="8">
    <source>
        <dbReference type="PROSITE" id="PS50093"/>
    </source>
</evidence>
<dbReference type="NCBIfam" id="TIGR04183">
    <property type="entry name" value="Por_Secre_tail"/>
    <property type="match status" value="1"/>
</dbReference>
<dbReference type="InterPro" id="IPR044934">
    <property type="entry name" value="Streptopain_sf"/>
</dbReference>
<dbReference type="InterPro" id="IPR022409">
    <property type="entry name" value="PKD/Chitinase_dom"/>
</dbReference>
<dbReference type="InterPro" id="IPR015943">
    <property type="entry name" value="WD40/YVTN_repeat-like_dom_sf"/>
</dbReference>
<dbReference type="PRINTS" id="PR00797">
    <property type="entry name" value="STREPTOPAIN"/>
</dbReference>
<dbReference type="Proteomes" id="UP000500961">
    <property type="component" value="Chromosome"/>
</dbReference>
<dbReference type="CDD" id="cd00146">
    <property type="entry name" value="PKD"/>
    <property type="match status" value="1"/>
</dbReference>
<evidence type="ECO:0000256" key="6">
    <source>
        <dbReference type="ARBA" id="ARBA00022807"/>
    </source>
</evidence>
<keyword evidence="2" id="KW-0645">Protease</keyword>
<dbReference type="Pfam" id="PF01640">
    <property type="entry name" value="Peptidase_C10"/>
    <property type="match status" value="1"/>
</dbReference>
<dbReference type="InterPro" id="IPR025896">
    <property type="entry name" value="Spi_Prtas-inh"/>
</dbReference>
<reference evidence="9 10" key="1">
    <citation type="submission" date="2019-07" db="EMBL/GenBank/DDBJ databases">
        <title>Thalassofilum flectens gen. nov., sp. nov., a novel moderate thermophilic anaerobe from a shallow sea hot spring in Kunashir Island (Russia), representing a new family in the order Bacteroidales, and proposal of Thalassofilacea fam. nov.</title>
        <authorList>
            <person name="Kochetkova T.V."/>
            <person name="Podosokorskaya O.A."/>
            <person name="Novikov A."/>
            <person name="Elcheninov A.G."/>
            <person name="Toshchakov S.V."/>
            <person name="Kublanov I.V."/>
        </authorList>
    </citation>
    <scope>NUCLEOTIDE SEQUENCE [LARGE SCALE GENOMIC DNA]</scope>
    <source>
        <strain evidence="9 10">38-H</strain>
    </source>
</reference>
<dbReference type="SUPFAM" id="SSF110296">
    <property type="entry name" value="Oligoxyloglucan reducing end-specific cellobiohydrolase"/>
    <property type="match status" value="2"/>
</dbReference>
<dbReference type="Pfam" id="PF18962">
    <property type="entry name" value="Por_Secre_tail"/>
    <property type="match status" value="1"/>
</dbReference>
<comment type="similarity">
    <text evidence="1">Belongs to the peptidase C10 family.</text>
</comment>
<dbReference type="InterPro" id="IPR031778">
    <property type="entry name" value="Sortilin_N"/>
</dbReference>
<evidence type="ECO:0000256" key="2">
    <source>
        <dbReference type="ARBA" id="ARBA00022670"/>
    </source>
</evidence>
<keyword evidence="3" id="KW-0732">Signal</keyword>
<feature type="active site" description="Proton acceptor" evidence="7">
    <location>
        <position position="314"/>
    </location>
</feature>
<dbReference type="PANTHER" id="PTHR47199:SF2">
    <property type="entry name" value="PHOTOSYSTEM II STABILITY_ASSEMBLY FACTOR HCF136, CHLOROPLASTIC"/>
    <property type="match status" value="1"/>
</dbReference>
<dbReference type="InterPro" id="IPR000601">
    <property type="entry name" value="PKD_dom"/>
</dbReference>
<dbReference type="PANTHER" id="PTHR47199">
    <property type="entry name" value="PHOTOSYSTEM II STABILITY/ASSEMBLY FACTOR HCF136, CHLOROPLASTIC"/>
    <property type="match status" value="1"/>
</dbReference>
<evidence type="ECO:0000256" key="4">
    <source>
        <dbReference type="ARBA" id="ARBA00022737"/>
    </source>
</evidence>
<dbReference type="GO" id="GO:0008234">
    <property type="term" value="F:cysteine-type peptidase activity"/>
    <property type="evidence" value="ECO:0007669"/>
    <property type="project" value="UniProtKB-KW"/>
</dbReference>
<dbReference type="SUPFAM" id="SSF49299">
    <property type="entry name" value="PKD domain"/>
    <property type="match status" value="1"/>
</dbReference>
<dbReference type="SUPFAM" id="SSF54001">
    <property type="entry name" value="Cysteine proteinases"/>
    <property type="match status" value="1"/>
</dbReference>
<evidence type="ECO:0000256" key="5">
    <source>
        <dbReference type="ARBA" id="ARBA00022801"/>
    </source>
</evidence>
<keyword evidence="4" id="KW-0677">Repeat</keyword>
<dbReference type="SMART" id="SM00089">
    <property type="entry name" value="PKD"/>
    <property type="match status" value="1"/>
</dbReference>
<proteinExistence type="inferred from homology"/>
<dbReference type="RefSeq" id="WP_173074508.1">
    <property type="nucleotide sequence ID" value="NZ_CP041345.1"/>
</dbReference>
<evidence type="ECO:0000313" key="9">
    <source>
        <dbReference type="EMBL" id="QKG80098.1"/>
    </source>
</evidence>
<feature type="domain" description="PKD" evidence="8">
    <location>
        <begin position="730"/>
        <end position="779"/>
    </location>
</feature>
<dbReference type="InterPro" id="IPR035986">
    <property type="entry name" value="PKD_dom_sf"/>
</dbReference>
<dbReference type="AlphaFoldDB" id="A0A7D4BEN8"/>
<gene>
    <name evidence="9" type="ORF">FHG85_07430</name>
</gene>
<dbReference type="Pfam" id="PF15902">
    <property type="entry name" value="Sortilin-Vps10"/>
    <property type="match status" value="1"/>
</dbReference>